<protein>
    <submittedName>
        <fullName evidence="1">Uncharacterized protein</fullName>
    </submittedName>
</protein>
<dbReference type="Proteomes" id="UP000515465">
    <property type="component" value="Plasmid p_3"/>
</dbReference>
<keyword evidence="1" id="KW-0614">Plasmid</keyword>
<dbReference type="EMBL" id="CP050298">
    <property type="protein sequence ID" value="QND61819.1"/>
    <property type="molecule type" value="Genomic_DNA"/>
</dbReference>
<dbReference type="RefSeq" id="WP_183454995.1">
    <property type="nucleotide sequence ID" value="NZ_CP050298.1"/>
</dbReference>
<organism evidence="1 2">
    <name type="scientific">Mesorhizobium huakuii</name>
    <dbReference type="NCBI Taxonomy" id="28104"/>
    <lineage>
        <taxon>Bacteria</taxon>
        <taxon>Pseudomonadati</taxon>
        <taxon>Pseudomonadota</taxon>
        <taxon>Alphaproteobacteria</taxon>
        <taxon>Hyphomicrobiales</taxon>
        <taxon>Phyllobacteriaceae</taxon>
        <taxon>Mesorhizobium</taxon>
    </lineage>
</organism>
<reference evidence="2" key="1">
    <citation type="journal article" date="2020" name="Mol. Plant Microbe">
        <title>Rhizobial microsymbionts of the narrowly endemic Oxytropis species growing in Kamchatka are characterized by significant genetic diversity and possess a set of genes that are associated with T3SS and T6SS secretion systems and can affect the development of symbiosis.</title>
        <authorList>
            <person name="Safronova V."/>
            <person name="Guro P."/>
            <person name="Sazanova A."/>
            <person name="Kuznetsova I."/>
            <person name="Belimov A."/>
            <person name="Yakubov V."/>
            <person name="Chirak E."/>
            <person name="Afonin A."/>
            <person name="Gogolev Y."/>
            <person name="Andronov E."/>
            <person name="Tikhonovich I."/>
        </authorList>
    </citation>
    <scope>NUCLEOTIDE SEQUENCE [LARGE SCALE GENOMIC DNA]</scope>
    <source>
        <strain evidence="2">583</strain>
        <plasmid evidence="2">p_3</plasmid>
    </source>
</reference>
<sequence length="83" mass="9193">MAYRRVVEVSSLLTHMRGASDVSSHSSGAFPSGGFDLHTWPDPWFGLFLAREKLENWGDEVRPLIGHPATKIVQYRVAGSPVN</sequence>
<proteinExistence type="predicted"/>
<gene>
    <name evidence="1" type="ORF">HB778_37105</name>
</gene>
<name>A0A7G6T4Y7_9HYPH</name>
<geneLocation type="plasmid" evidence="1 2">
    <name>p_3</name>
</geneLocation>
<dbReference type="AlphaFoldDB" id="A0A7G6T4Y7"/>
<evidence type="ECO:0000313" key="2">
    <source>
        <dbReference type="Proteomes" id="UP000515465"/>
    </source>
</evidence>
<evidence type="ECO:0000313" key="1">
    <source>
        <dbReference type="EMBL" id="QND61819.1"/>
    </source>
</evidence>
<accession>A0A7G6T4Y7</accession>